<feature type="active site" description="Phosphoserine intermediate" evidence="2">
    <location>
        <position position="139"/>
    </location>
</feature>
<dbReference type="STRING" id="484498.SAMN05421686_105124"/>
<keyword evidence="7" id="KW-1185">Reference proteome</keyword>
<dbReference type="SUPFAM" id="SSF53649">
    <property type="entry name" value="Alkaline phosphatase-like"/>
    <property type="match status" value="1"/>
</dbReference>
<dbReference type="Pfam" id="PF00245">
    <property type="entry name" value="Alk_phosphatase"/>
    <property type="match status" value="1"/>
</dbReference>
<feature type="binding site" evidence="3">
    <location>
        <position position="199"/>
    </location>
    <ligand>
        <name>Mg(2+)</name>
        <dbReference type="ChEBI" id="CHEBI:18420"/>
    </ligand>
</feature>
<feature type="binding site" evidence="3">
    <location>
        <position position="89"/>
    </location>
    <ligand>
        <name>Mg(2+)</name>
        <dbReference type="ChEBI" id="CHEBI:18420"/>
    </ligand>
</feature>
<dbReference type="CDD" id="cd16012">
    <property type="entry name" value="ALP"/>
    <property type="match status" value="1"/>
</dbReference>
<comment type="similarity">
    <text evidence="4">Belongs to the alkaline phosphatase family.</text>
</comment>
<feature type="binding site" evidence="3">
    <location>
        <position position="372"/>
    </location>
    <ligand>
        <name>Zn(2+)</name>
        <dbReference type="ChEBI" id="CHEBI:29105"/>
        <label>2</label>
    </ligand>
</feature>
<feature type="region of interest" description="Disordered" evidence="5">
    <location>
        <begin position="267"/>
        <end position="289"/>
    </location>
</feature>
<evidence type="ECO:0000256" key="5">
    <source>
        <dbReference type="SAM" id="MobiDB-lite"/>
    </source>
</evidence>
<reference evidence="7" key="1">
    <citation type="submission" date="2017-01" db="EMBL/GenBank/DDBJ databases">
        <authorList>
            <person name="Varghese N."/>
            <person name="Submissions S."/>
        </authorList>
    </citation>
    <scope>NUCLEOTIDE SEQUENCE [LARGE SCALE GENOMIC DNA]</scope>
    <source>
        <strain evidence="7">DSM 24913</strain>
    </source>
</reference>
<feature type="binding site" evidence="3">
    <location>
        <position position="367"/>
    </location>
    <ligand>
        <name>Mg(2+)</name>
        <dbReference type="ChEBI" id="CHEBI:18420"/>
    </ligand>
</feature>
<dbReference type="SMART" id="SM00098">
    <property type="entry name" value="alkPPc"/>
    <property type="match status" value="1"/>
</dbReference>
<dbReference type="AlphaFoldDB" id="A0A1N7MDP7"/>
<dbReference type="InterPro" id="IPR001952">
    <property type="entry name" value="Alkaline_phosphatase"/>
</dbReference>
<dbReference type="Gene3D" id="3.40.720.10">
    <property type="entry name" value="Alkaline Phosphatase, subunit A"/>
    <property type="match status" value="1"/>
</dbReference>
<dbReference type="EMBL" id="FTOH01000005">
    <property type="protein sequence ID" value="SIS84315.1"/>
    <property type="molecule type" value="Genomic_DNA"/>
</dbReference>
<proteinExistence type="inferred from homology"/>
<evidence type="ECO:0000256" key="2">
    <source>
        <dbReference type="PIRSR" id="PIRSR601952-1"/>
    </source>
</evidence>
<feature type="binding site" evidence="3">
    <location>
        <position position="413"/>
    </location>
    <ligand>
        <name>Zn(2+)</name>
        <dbReference type="ChEBI" id="CHEBI:29105"/>
        <label>2</label>
    </ligand>
</feature>
<evidence type="ECO:0000256" key="4">
    <source>
        <dbReference type="RuleBase" id="RU003946"/>
    </source>
</evidence>
<keyword evidence="3" id="KW-0479">Metal-binding</keyword>
<dbReference type="InterPro" id="IPR017850">
    <property type="entry name" value="Alkaline_phosphatase_core_sf"/>
</dbReference>
<gene>
    <name evidence="6" type="ORF">SAMN05421686_105124</name>
</gene>
<name>A0A1N7MDP7_9GAMM</name>
<keyword evidence="3" id="KW-0862">Zinc</keyword>
<dbReference type="GO" id="GO:0004035">
    <property type="term" value="F:alkaline phosphatase activity"/>
    <property type="evidence" value="ECO:0007669"/>
    <property type="project" value="TreeGrafter"/>
</dbReference>
<sequence length="556" mass="59534">MRLILLISGVVICGFLENYMNHYFFITFAFAVLSGCSSGYLSEAESSGISLLPSHNTWFENGSARVSERQSMLNLPSGNAKNVILFVGDGMGISTVTAARIYAGQQQDMSGEENLLSFEKFPFTGLSKTYNVDAQTPDSAGTMTAMMSGVKTDAGIIGLAESAERGLCHRAEDEVPSALLLAELAGKKTGIVTTARLTHATPAATYAYSSERNWEDISDMPVAAIEAGCEDIASQFLSFRQRTQQDFGVDIDGIEVAFGGGRRHFLPGDAGANTADARSTTEGDRTDGRNLMDEWQSQNPDGHLVIDEQGFTKVTSTPVLGLFEEAHMRFEADRLQDTLGEPSLSQMTEKAIQLLSGSDEGFFLMVESGRIDHAHHAGNAFNALNETREFSDAVALAESMTSPEDTLIIVTADHSHVFTIAGYPKRGNPILGKVVAPGETEPTMASDGLPYTTLGYMNGRGHHHLGGETDAELVYEEPISAGRKDITGMNTEAAGYHQEALIPRDSETHGGEDVAIYATGPGAPLVSGVNEQNVIFHVMDRAANLSGKAAARLSAK</sequence>
<feature type="binding site" evidence="3">
    <location>
        <position position="201"/>
    </location>
    <ligand>
        <name>Mg(2+)</name>
        <dbReference type="ChEBI" id="CHEBI:18420"/>
    </ligand>
</feature>
<protein>
    <submittedName>
        <fullName evidence="6">Alkaline phosphatase</fullName>
    </submittedName>
</protein>
<organism evidence="6 7">
    <name type="scientific">Thalassolituus maritimus</name>
    <dbReference type="NCBI Taxonomy" id="484498"/>
    <lineage>
        <taxon>Bacteria</taxon>
        <taxon>Pseudomonadati</taxon>
        <taxon>Pseudomonadota</taxon>
        <taxon>Gammaproteobacteria</taxon>
        <taxon>Oceanospirillales</taxon>
        <taxon>Oceanospirillaceae</taxon>
        <taxon>Thalassolituus</taxon>
    </lineage>
</organism>
<evidence type="ECO:0000313" key="7">
    <source>
        <dbReference type="Proteomes" id="UP000185639"/>
    </source>
</evidence>
<keyword evidence="1" id="KW-0597">Phosphoprotein</keyword>
<accession>A0A1N7MDP7</accession>
<dbReference type="PANTHER" id="PTHR11596:SF5">
    <property type="entry name" value="ALKALINE PHOSPHATASE"/>
    <property type="match status" value="1"/>
</dbReference>
<keyword evidence="3" id="KW-0460">Magnesium</keyword>
<evidence type="ECO:0000313" key="6">
    <source>
        <dbReference type="EMBL" id="SIS84315.1"/>
    </source>
</evidence>
<dbReference type="GO" id="GO:0046872">
    <property type="term" value="F:metal ion binding"/>
    <property type="evidence" value="ECO:0007669"/>
    <property type="project" value="UniProtKB-KW"/>
</dbReference>
<dbReference type="PRINTS" id="PR00113">
    <property type="entry name" value="ALKPHPHTASE"/>
</dbReference>
<dbReference type="Proteomes" id="UP000185639">
    <property type="component" value="Unassembled WGS sequence"/>
</dbReference>
<evidence type="ECO:0000256" key="3">
    <source>
        <dbReference type="PIRSR" id="PIRSR601952-2"/>
    </source>
</evidence>
<feature type="binding site" evidence="3">
    <location>
        <position position="89"/>
    </location>
    <ligand>
        <name>Zn(2+)</name>
        <dbReference type="ChEBI" id="CHEBI:29105"/>
        <label>2</label>
    </ligand>
</feature>
<feature type="binding site" evidence="3">
    <location>
        <position position="376"/>
    </location>
    <ligand>
        <name>Zn(2+)</name>
        <dbReference type="ChEBI" id="CHEBI:29105"/>
        <label>2</label>
    </ligand>
</feature>
<evidence type="ECO:0000256" key="1">
    <source>
        <dbReference type="ARBA" id="ARBA00022553"/>
    </source>
</evidence>
<feature type="compositionally biased region" description="Basic and acidic residues" evidence="5">
    <location>
        <begin position="279"/>
        <end position="289"/>
    </location>
</feature>
<feature type="binding site" evidence="3">
    <location>
        <position position="509"/>
    </location>
    <ligand>
        <name>Zn(2+)</name>
        <dbReference type="ChEBI" id="CHEBI:29105"/>
        <label>2</label>
    </ligand>
</feature>
<dbReference type="PANTHER" id="PTHR11596">
    <property type="entry name" value="ALKALINE PHOSPHATASE"/>
    <property type="match status" value="1"/>
</dbReference>
<feature type="binding site" evidence="3">
    <location>
        <position position="414"/>
    </location>
    <ligand>
        <name>Zn(2+)</name>
        <dbReference type="ChEBI" id="CHEBI:29105"/>
        <label>2</label>
    </ligand>
</feature>
<comment type="cofactor">
    <cofactor evidence="3">
        <name>Mg(2+)</name>
        <dbReference type="ChEBI" id="CHEBI:18420"/>
    </cofactor>
    <text evidence="3">Binds 1 Mg(2+) ion.</text>
</comment>
<comment type="cofactor">
    <cofactor evidence="3">
        <name>Zn(2+)</name>
        <dbReference type="ChEBI" id="CHEBI:29105"/>
    </cofactor>
    <text evidence="3">Binds 2 Zn(2+) ions.</text>
</comment>
<dbReference type="OrthoDB" id="9794455at2"/>